<keyword evidence="4" id="KW-0963">Cytoplasm</keyword>
<dbReference type="GO" id="GO:0005869">
    <property type="term" value="C:dynactin complex"/>
    <property type="evidence" value="ECO:0007669"/>
    <property type="project" value="InterPro"/>
</dbReference>
<dbReference type="Proteomes" id="UP000054408">
    <property type="component" value="Unassembled WGS sequence"/>
</dbReference>
<dbReference type="InterPro" id="IPR027777">
    <property type="entry name" value="DCTN6"/>
</dbReference>
<dbReference type="Gene3D" id="1.20.1280.50">
    <property type="match status" value="1"/>
</dbReference>
<name>A0A0L0DGK2_THETB</name>
<proteinExistence type="inferred from homology"/>
<sequence>MACGFSALPTELVLLVFSFLAPSELATAARVCRAWRAAASDNAVWRPHALQRAWHPRTRLSSCDSPLGTPRAVLARVPSVRLRHRALHRVLWPADEGRDEGGGGRSDQQSDENEPVAAASSSWKQLYEQRARLRAQWQGDGEAWASVKPGHTSRITDVAVWGELVCSASRESIRAVRLETGDSEPTRLCDNVRALALMLGSRAADGPPLQLLAGLDSGVHCLAPDSGVHTAHIETPTGVVALAAGETTAVVATRGEAVLVYDVDAGRRVWASPSLGAEMPGVACDGRHQAFVPVARAVHVFDTRAAAAAGPAWTALGANGLITGIVADASGAELRHGPVPRVMTSDLAGCVCVWDMRRGEIPLTRLTCGSGAPLLGLHANDAAVAAVTFDKRIEVWSLDADFAHLARLAVKRSADEVVVAADAVVEGAVTLGAGCIVHPKAVLRATAGSALVLGRGCVVEELAVVESTAADGTMVLGAGNVVCVGAVVRDSSLGDNNLLRARCVLDSATLGDSCIIGASCLLPTGYVAPDRASIVGNPPVVATVHPAVAAVSATRHTALRDLLGSALPKFHHLRDDVATSTGS</sequence>
<comment type="function">
    <text evidence="6">Part of the dynactin complex that activates the molecular motor dynein for ultra-processive transport along microtubules.</text>
</comment>
<accession>A0A0L0DGK2</accession>
<dbReference type="InterPro" id="IPR011047">
    <property type="entry name" value="Quinoprotein_ADH-like_sf"/>
</dbReference>
<keyword evidence="8" id="KW-0732">Signal</keyword>
<evidence type="ECO:0000313" key="11">
    <source>
        <dbReference type="Proteomes" id="UP000054408"/>
    </source>
</evidence>
<dbReference type="GO" id="GO:0070840">
    <property type="term" value="F:dynein complex binding"/>
    <property type="evidence" value="ECO:0007669"/>
    <property type="project" value="TreeGrafter"/>
</dbReference>
<comment type="similarity">
    <text evidence="2">Belongs to the dynactin subunits 5/6 family. Dynactin subunit 6 subfamily.</text>
</comment>
<dbReference type="RefSeq" id="XP_013756124.1">
    <property type="nucleotide sequence ID" value="XM_013900670.1"/>
</dbReference>
<dbReference type="Gene3D" id="2.130.10.10">
    <property type="entry name" value="YVTN repeat-like/Quinoprotein amine dehydrogenase"/>
    <property type="match status" value="1"/>
</dbReference>
<dbReference type="OrthoDB" id="2355at2759"/>
<evidence type="ECO:0000256" key="7">
    <source>
        <dbReference type="SAM" id="MobiDB-lite"/>
    </source>
</evidence>
<dbReference type="SMART" id="SM00256">
    <property type="entry name" value="FBOX"/>
    <property type="match status" value="1"/>
</dbReference>
<feature type="region of interest" description="Disordered" evidence="7">
    <location>
        <begin position="93"/>
        <end position="121"/>
    </location>
</feature>
<dbReference type="SUPFAM" id="SSF51161">
    <property type="entry name" value="Trimeric LpxA-like enzymes"/>
    <property type="match status" value="1"/>
</dbReference>
<keyword evidence="5" id="KW-0206">Cytoskeleton</keyword>
<feature type="domain" description="F-box" evidence="9">
    <location>
        <begin position="2"/>
        <end position="48"/>
    </location>
</feature>
<comment type="subcellular location">
    <subcellularLocation>
        <location evidence="1">Cytoplasm</location>
        <location evidence="1">Cytoskeleton</location>
    </subcellularLocation>
</comment>
<gene>
    <name evidence="10" type="ORF">AMSG_07658</name>
</gene>
<reference evidence="10 11" key="1">
    <citation type="submission" date="2010-05" db="EMBL/GenBank/DDBJ databases">
        <title>The Genome Sequence of Thecamonas trahens ATCC 50062.</title>
        <authorList>
            <consortium name="The Broad Institute Genome Sequencing Platform"/>
            <person name="Russ C."/>
            <person name="Cuomo C."/>
            <person name="Shea T."/>
            <person name="Young S.K."/>
            <person name="Zeng Q."/>
            <person name="Koehrsen M."/>
            <person name="Haas B."/>
            <person name="Borodovsky M."/>
            <person name="Guigo R."/>
            <person name="Alvarado L."/>
            <person name="Berlin A."/>
            <person name="Bochicchio J."/>
            <person name="Borenstein D."/>
            <person name="Chapman S."/>
            <person name="Chen Z."/>
            <person name="Freedman E."/>
            <person name="Gellesch M."/>
            <person name="Goldberg J."/>
            <person name="Griggs A."/>
            <person name="Gujja S."/>
            <person name="Heilman E."/>
            <person name="Heiman D."/>
            <person name="Hepburn T."/>
            <person name="Howarth C."/>
            <person name="Jen D."/>
            <person name="Larson L."/>
            <person name="Mehta T."/>
            <person name="Park D."/>
            <person name="Pearson M."/>
            <person name="Roberts A."/>
            <person name="Saif S."/>
            <person name="Shenoy N."/>
            <person name="Sisk P."/>
            <person name="Stolte C."/>
            <person name="Sykes S."/>
            <person name="Thomson T."/>
            <person name="Walk T."/>
            <person name="White J."/>
            <person name="Yandava C."/>
            <person name="Burger G."/>
            <person name="Gray M.W."/>
            <person name="Holland P.W.H."/>
            <person name="King N."/>
            <person name="Lang F.B.F."/>
            <person name="Roger A.J."/>
            <person name="Ruiz-Trillo I."/>
            <person name="Lander E."/>
            <person name="Nusbaum C."/>
        </authorList>
    </citation>
    <scope>NUCLEOTIDE SEQUENCE [LARGE SCALE GENOMIC DNA]</scope>
    <source>
        <strain evidence="10 11">ATCC 50062</strain>
    </source>
</reference>
<dbReference type="GO" id="GO:0007052">
    <property type="term" value="P:mitotic spindle organization"/>
    <property type="evidence" value="ECO:0007669"/>
    <property type="project" value="TreeGrafter"/>
</dbReference>
<dbReference type="SUPFAM" id="SSF50998">
    <property type="entry name" value="Quinoprotein alcohol dehydrogenase-like"/>
    <property type="match status" value="1"/>
</dbReference>
<dbReference type="eggNOG" id="KOG4042">
    <property type="taxonomic scope" value="Eukaryota"/>
</dbReference>
<dbReference type="PANTHER" id="PTHR13072">
    <property type="entry name" value="DYNACTIN 6"/>
    <property type="match status" value="1"/>
</dbReference>
<dbReference type="InterPro" id="IPR036047">
    <property type="entry name" value="F-box-like_dom_sf"/>
</dbReference>
<evidence type="ECO:0000256" key="2">
    <source>
        <dbReference type="ARBA" id="ARBA00007719"/>
    </source>
</evidence>
<evidence type="ECO:0000256" key="8">
    <source>
        <dbReference type="SAM" id="SignalP"/>
    </source>
</evidence>
<dbReference type="InterPro" id="IPR001810">
    <property type="entry name" value="F-box_dom"/>
</dbReference>
<organism evidence="10 11">
    <name type="scientific">Thecamonas trahens ATCC 50062</name>
    <dbReference type="NCBI Taxonomy" id="461836"/>
    <lineage>
        <taxon>Eukaryota</taxon>
        <taxon>Apusozoa</taxon>
        <taxon>Apusomonadida</taxon>
        <taxon>Apusomonadidae</taxon>
        <taxon>Thecamonas</taxon>
    </lineage>
</organism>
<evidence type="ECO:0000256" key="3">
    <source>
        <dbReference type="ARBA" id="ARBA00016573"/>
    </source>
</evidence>
<dbReference type="Gene3D" id="2.160.10.10">
    <property type="entry name" value="Hexapeptide repeat proteins"/>
    <property type="match status" value="1"/>
</dbReference>
<evidence type="ECO:0000256" key="6">
    <source>
        <dbReference type="ARBA" id="ARBA00034687"/>
    </source>
</evidence>
<dbReference type="InterPro" id="IPR011004">
    <property type="entry name" value="Trimer_LpxA-like_sf"/>
</dbReference>
<evidence type="ECO:0000256" key="5">
    <source>
        <dbReference type="ARBA" id="ARBA00023212"/>
    </source>
</evidence>
<dbReference type="InterPro" id="IPR015943">
    <property type="entry name" value="WD40/YVTN_repeat-like_dom_sf"/>
</dbReference>
<dbReference type="STRING" id="461836.A0A0L0DGK2"/>
<evidence type="ECO:0000313" key="10">
    <source>
        <dbReference type="EMBL" id="KNC51462.1"/>
    </source>
</evidence>
<feature type="chain" id="PRO_5005537426" description="Dynactin subunit 6" evidence="8">
    <location>
        <begin position="29"/>
        <end position="583"/>
    </location>
</feature>
<evidence type="ECO:0000256" key="1">
    <source>
        <dbReference type="ARBA" id="ARBA00004245"/>
    </source>
</evidence>
<dbReference type="GeneID" id="25566529"/>
<dbReference type="AlphaFoldDB" id="A0A0L0DGK2"/>
<evidence type="ECO:0000259" key="9">
    <source>
        <dbReference type="PROSITE" id="PS50181"/>
    </source>
</evidence>
<dbReference type="PANTHER" id="PTHR13072:SF0">
    <property type="entry name" value="DYNACTIN SUBUNIT 6"/>
    <property type="match status" value="1"/>
</dbReference>
<dbReference type="EMBL" id="GL349467">
    <property type="protein sequence ID" value="KNC51462.1"/>
    <property type="molecule type" value="Genomic_DNA"/>
</dbReference>
<dbReference type="Pfam" id="PF12937">
    <property type="entry name" value="F-box-like"/>
    <property type="match status" value="1"/>
</dbReference>
<protein>
    <recommendedName>
        <fullName evidence="3">Dynactin subunit 6</fullName>
    </recommendedName>
</protein>
<keyword evidence="11" id="KW-1185">Reference proteome</keyword>
<dbReference type="SUPFAM" id="SSF81383">
    <property type="entry name" value="F-box domain"/>
    <property type="match status" value="1"/>
</dbReference>
<dbReference type="PROSITE" id="PS50181">
    <property type="entry name" value="FBOX"/>
    <property type="match status" value="1"/>
</dbReference>
<feature type="signal peptide" evidence="8">
    <location>
        <begin position="1"/>
        <end position="28"/>
    </location>
</feature>
<evidence type="ECO:0000256" key="4">
    <source>
        <dbReference type="ARBA" id="ARBA00022490"/>
    </source>
</evidence>